<name>A0A931FBN0_9FIRM</name>
<comment type="caution">
    <text evidence="1">The sequence shown here is derived from an EMBL/GenBank/DDBJ whole genome shotgun (WGS) entry which is preliminary data.</text>
</comment>
<evidence type="ECO:0000313" key="2">
    <source>
        <dbReference type="Proteomes" id="UP000621436"/>
    </source>
</evidence>
<reference evidence="1" key="1">
    <citation type="submission" date="2020-11" db="EMBL/GenBank/DDBJ databases">
        <title>Halonatronomonas betainensis gen. nov., sp. nov. a novel haloalkaliphilic representative of the family Halanaerobiacae capable of betaine degradation.</title>
        <authorList>
            <person name="Boltyanskaya Y."/>
            <person name="Kevbrin V."/>
            <person name="Detkova E."/>
            <person name="Grouzdev D.S."/>
            <person name="Koziaeva V."/>
            <person name="Zhilina T."/>
        </authorList>
    </citation>
    <scope>NUCLEOTIDE SEQUENCE</scope>
    <source>
        <strain evidence="1">Z-7014</strain>
    </source>
</reference>
<evidence type="ECO:0000313" key="1">
    <source>
        <dbReference type="EMBL" id="MBF8438147.1"/>
    </source>
</evidence>
<gene>
    <name evidence="1" type="ORF">I0Q91_13725</name>
</gene>
<dbReference type="EMBL" id="JADPIE010000010">
    <property type="protein sequence ID" value="MBF8438147.1"/>
    <property type="molecule type" value="Genomic_DNA"/>
</dbReference>
<dbReference type="Proteomes" id="UP000621436">
    <property type="component" value="Unassembled WGS sequence"/>
</dbReference>
<dbReference type="AlphaFoldDB" id="A0A931FBN0"/>
<organism evidence="1 2">
    <name type="scientific">Halonatronomonas betaini</name>
    <dbReference type="NCBI Taxonomy" id="2778430"/>
    <lineage>
        <taxon>Bacteria</taxon>
        <taxon>Bacillati</taxon>
        <taxon>Bacillota</taxon>
        <taxon>Clostridia</taxon>
        <taxon>Halanaerobiales</taxon>
        <taxon>Halarsenatibacteraceae</taxon>
        <taxon>Halonatronomonas</taxon>
    </lineage>
</organism>
<dbReference type="RefSeq" id="WP_270455247.1">
    <property type="nucleotide sequence ID" value="NZ_JADPIE010000010.1"/>
</dbReference>
<keyword evidence="2" id="KW-1185">Reference proteome</keyword>
<sequence length="379" mass="42144">MAGKLIDEILIKNKNSDIKVISLIGLAKNAGKTVAFNQLVSELAHEGYQLGLVSFGRDGEEIDAVTNKEKPGITIPSGTYFVTAENVKADLNTEFQVYKTTDISTTLGRVNIYKNTGFFNKEIELAGVNRISNLEKIKKFLAEKVEYLIVDGALDRKSSSLPGLSDKTILATGAVLAPDIAGVIDKTSLAVKKLLLPRVQSDEERDIYQKLISQHQSKNKELPGGWLVEVESRDGDSNPEIKNLIELKSNSSLGISRELDKKLKKISTDQTTSKTLVLSGALTDSLGQKLSEDHRCRNFKVVIQDGTRVFLRKRYLGLLKRNQVKIEVLKEINLAAITVNPHNPEGRDLDSKEIREELKSLFPEIPIYDVKSTDYYSKK</sequence>
<accession>A0A931FBN0</accession>
<protein>
    <submittedName>
        <fullName evidence="1">Uncharacterized protein</fullName>
    </submittedName>
</protein>
<proteinExistence type="predicted"/>